<dbReference type="EMBL" id="VFWZ01000003">
    <property type="protein sequence ID" value="TPN86304.1"/>
    <property type="molecule type" value="Genomic_DNA"/>
</dbReference>
<dbReference type="RefSeq" id="WP_140593866.1">
    <property type="nucleotide sequence ID" value="NZ_VFWZ01000003.1"/>
</dbReference>
<dbReference type="AlphaFoldDB" id="A0A504J6Z2"/>
<accession>A0A504J6Z2</accession>
<evidence type="ECO:0000313" key="2">
    <source>
        <dbReference type="Proteomes" id="UP000315540"/>
    </source>
</evidence>
<comment type="caution">
    <text evidence="1">The sequence shown here is derived from an EMBL/GenBank/DDBJ whole genome shotgun (WGS) entry which is preliminary data.</text>
</comment>
<proteinExistence type="predicted"/>
<gene>
    <name evidence="1" type="ORF">FHK87_13640</name>
</gene>
<reference evidence="1 2" key="1">
    <citation type="submission" date="2019-06" db="EMBL/GenBank/DDBJ databases">
        <authorList>
            <person name="Meng X."/>
        </authorList>
    </citation>
    <scope>NUCLEOTIDE SEQUENCE [LARGE SCALE GENOMIC DNA]</scope>
    <source>
        <strain evidence="1 2">M625</strain>
    </source>
</reference>
<organism evidence="1 2">
    <name type="scientific">Aquimarina algicola</name>
    <dbReference type="NCBI Taxonomy" id="2589995"/>
    <lineage>
        <taxon>Bacteria</taxon>
        <taxon>Pseudomonadati</taxon>
        <taxon>Bacteroidota</taxon>
        <taxon>Flavobacteriia</taxon>
        <taxon>Flavobacteriales</taxon>
        <taxon>Flavobacteriaceae</taxon>
        <taxon>Aquimarina</taxon>
    </lineage>
</organism>
<keyword evidence="2" id="KW-1185">Reference proteome</keyword>
<protein>
    <recommendedName>
        <fullName evidence="3">Lipocalin-like domain-containing protein</fullName>
    </recommendedName>
</protein>
<evidence type="ECO:0008006" key="3">
    <source>
        <dbReference type="Google" id="ProtNLM"/>
    </source>
</evidence>
<sequence>MIKKIVLKQSIPIFTILFFSLCVRGQEMKSSENSYKTELENEIWITDKILGLNDKVKKYTLTKYTQRKFAGNLTAFSNKESYTSQYVAPCGNDYFTTVVGKCKFIDKNKIAISVDSVTYHGEWNKPTEYRKSKELIFSISKSDHTIIFTKLND</sequence>
<name>A0A504J6Z2_9FLAO</name>
<evidence type="ECO:0000313" key="1">
    <source>
        <dbReference type="EMBL" id="TPN86304.1"/>
    </source>
</evidence>
<dbReference type="Proteomes" id="UP000315540">
    <property type="component" value="Unassembled WGS sequence"/>
</dbReference>
<dbReference type="OrthoDB" id="995764at2"/>